<keyword evidence="2 4" id="KW-0238">DNA-binding</keyword>
<dbReference type="Proteomes" id="UP000199681">
    <property type="component" value="Unassembled WGS sequence"/>
</dbReference>
<dbReference type="InterPro" id="IPR050109">
    <property type="entry name" value="HTH-type_TetR-like_transc_reg"/>
</dbReference>
<dbReference type="InterPro" id="IPR009057">
    <property type="entry name" value="Homeodomain-like_sf"/>
</dbReference>
<evidence type="ECO:0000256" key="2">
    <source>
        <dbReference type="ARBA" id="ARBA00023125"/>
    </source>
</evidence>
<name>A0ABY1ED61_9MICO</name>
<evidence type="ECO:0000313" key="7">
    <source>
        <dbReference type="Proteomes" id="UP000199681"/>
    </source>
</evidence>
<dbReference type="EMBL" id="FOPW01000006">
    <property type="protein sequence ID" value="SFH48842.1"/>
    <property type="molecule type" value="Genomic_DNA"/>
</dbReference>
<dbReference type="InterPro" id="IPR001647">
    <property type="entry name" value="HTH_TetR"/>
</dbReference>
<sequence>MVVPILPATSAAPPAGGIRSQTGADLRQVALTQFASVGFAATSLQNIADIAGFSKSSVLYHFASKEMLLEQVLTPAIDQLEVVLDRFVTEPETIATRERFVDDFIDFLLEFRLELHTFINQAQSLRGIAIIDRAGLLIVRLAASICHDDASNEDRLRFGFALGGAAYSLVAGMTFLGEATLPDDDLRPALRTVMTELLAPVSVHPRPAHS</sequence>
<evidence type="ECO:0000256" key="1">
    <source>
        <dbReference type="ARBA" id="ARBA00023015"/>
    </source>
</evidence>
<keyword evidence="1" id="KW-0805">Transcription regulation</keyword>
<dbReference type="PANTHER" id="PTHR30055:SF234">
    <property type="entry name" value="HTH-TYPE TRANSCRIPTIONAL REGULATOR BETI"/>
    <property type="match status" value="1"/>
</dbReference>
<evidence type="ECO:0000256" key="3">
    <source>
        <dbReference type="ARBA" id="ARBA00023163"/>
    </source>
</evidence>
<protein>
    <submittedName>
        <fullName evidence="6">Transcriptional regulator, TetR family</fullName>
    </submittedName>
</protein>
<reference evidence="6 7" key="1">
    <citation type="submission" date="2016-10" db="EMBL/GenBank/DDBJ databases">
        <authorList>
            <person name="Varghese N."/>
            <person name="Submissions S."/>
        </authorList>
    </citation>
    <scope>NUCLEOTIDE SEQUENCE [LARGE SCALE GENOMIC DNA]</scope>
    <source>
        <strain evidence="6 7">GMCC 1.11211</strain>
    </source>
</reference>
<dbReference type="PANTHER" id="PTHR30055">
    <property type="entry name" value="HTH-TYPE TRANSCRIPTIONAL REGULATOR RUTR"/>
    <property type="match status" value="1"/>
</dbReference>
<dbReference type="Pfam" id="PF00440">
    <property type="entry name" value="TetR_N"/>
    <property type="match status" value="1"/>
</dbReference>
<comment type="caution">
    <text evidence="6">The sequence shown here is derived from an EMBL/GenBank/DDBJ whole genome shotgun (WGS) entry which is preliminary data.</text>
</comment>
<keyword evidence="3" id="KW-0804">Transcription</keyword>
<dbReference type="PROSITE" id="PS50977">
    <property type="entry name" value="HTH_TETR_2"/>
    <property type="match status" value="1"/>
</dbReference>
<feature type="domain" description="HTH tetR-type" evidence="5">
    <location>
        <begin position="20"/>
        <end position="80"/>
    </location>
</feature>
<dbReference type="SUPFAM" id="SSF46689">
    <property type="entry name" value="Homeodomain-like"/>
    <property type="match status" value="1"/>
</dbReference>
<evidence type="ECO:0000256" key="4">
    <source>
        <dbReference type="PROSITE-ProRule" id="PRU00335"/>
    </source>
</evidence>
<accession>A0ABY1ED61</accession>
<proteinExistence type="predicted"/>
<dbReference type="PRINTS" id="PR00455">
    <property type="entry name" value="HTHTETR"/>
</dbReference>
<keyword evidence="7" id="KW-1185">Reference proteome</keyword>
<evidence type="ECO:0000313" key="6">
    <source>
        <dbReference type="EMBL" id="SFH48842.1"/>
    </source>
</evidence>
<feature type="DNA-binding region" description="H-T-H motif" evidence="4">
    <location>
        <begin position="43"/>
        <end position="62"/>
    </location>
</feature>
<gene>
    <name evidence="6" type="ORF">SAMN05216274_106122</name>
</gene>
<dbReference type="Gene3D" id="1.10.357.10">
    <property type="entry name" value="Tetracycline Repressor, domain 2"/>
    <property type="match status" value="1"/>
</dbReference>
<evidence type="ECO:0000259" key="5">
    <source>
        <dbReference type="PROSITE" id="PS50977"/>
    </source>
</evidence>
<organism evidence="6 7">
    <name type="scientific">Cryobacterium levicorallinum</name>
    <dbReference type="NCBI Taxonomy" id="995038"/>
    <lineage>
        <taxon>Bacteria</taxon>
        <taxon>Bacillati</taxon>
        <taxon>Actinomycetota</taxon>
        <taxon>Actinomycetes</taxon>
        <taxon>Micrococcales</taxon>
        <taxon>Microbacteriaceae</taxon>
        <taxon>Cryobacterium</taxon>
    </lineage>
</organism>